<dbReference type="NCBIfam" id="TIGR03847">
    <property type="entry name" value="conserved hypothetical protein"/>
    <property type="match status" value="1"/>
</dbReference>
<organism evidence="1 2">
    <name type="scientific">Nocardioides luteus</name>
    <dbReference type="NCBI Taxonomy" id="1844"/>
    <lineage>
        <taxon>Bacteria</taxon>
        <taxon>Bacillati</taxon>
        <taxon>Actinomycetota</taxon>
        <taxon>Actinomycetes</taxon>
        <taxon>Propionibacteriales</taxon>
        <taxon>Nocardioidaceae</taxon>
        <taxon>Nocardioides</taxon>
    </lineage>
</organism>
<dbReference type="EMBL" id="JZDQ02000010">
    <property type="protein sequence ID" value="OIJ27110.1"/>
    <property type="molecule type" value="Genomic_DNA"/>
</dbReference>
<reference evidence="1" key="1">
    <citation type="submission" date="2016-10" db="EMBL/GenBank/DDBJ databases">
        <title>Draft Genome Sequence of Nocardioides luteus Strain BAFB, an Alkane-Degrading Bacterium Isolated from JP-7 Polluted Soil.</title>
        <authorList>
            <person name="Brown L."/>
            <person name="Ruiz O.N."/>
            <person name="Gunasekera T."/>
        </authorList>
    </citation>
    <scope>NUCLEOTIDE SEQUENCE [LARGE SCALE GENOMIC DNA]</scope>
    <source>
        <strain evidence="1">BAFB</strain>
    </source>
</reference>
<name>A0A1J4N6J8_9ACTN</name>
<accession>A0A1J4N6J8</accession>
<proteinExistence type="predicted"/>
<dbReference type="InterPro" id="IPR021441">
    <property type="entry name" value="DUF3090"/>
</dbReference>
<gene>
    <name evidence="1" type="ORF">UG56_008560</name>
</gene>
<dbReference type="RefSeq" id="WP_045548060.1">
    <property type="nucleotide sequence ID" value="NZ_JZDQ02000010.1"/>
</dbReference>
<evidence type="ECO:0000313" key="1">
    <source>
        <dbReference type="EMBL" id="OIJ27110.1"/>
    </source>
</evidence>
<dbReference type="STRING" id="1844.UG56_008560"/>
<evidence type="ECO:0008006" key="3">
    <source>
        <dbReference type="Google" id="ProtNLM"/>
    </source>
</evidence>
<comment type="caution">
    <text evidence="1">The sequence shown here is derived from an EMBL/GenBank/DDBJ whole genome shotgun (WGS) entry which is preliminary data.</text>
</comment>
<protein>
    <recommendedName>
        <fullName evidence="3">DUF3090 domain-containing protein</fullName>
    </recommendedName>
</protein>
<sequence length="201" mass="22010">MPVMHAFDPPERFVVGTVGEPGARTFFLQAREGARVVSVALEKQQVTVLAERLDELLDEVMKSAPAVVPAMAPYELDDNGPLEQPIEEEFRAGTMTLAWDPDEDKVVLEVFPISEAEIVAEVDETGQLVDEDAVAAIELEEPEPDEVLLVRIAPRNARAFVKRAEAVLGAGRPNCPFCGNPIDPEGHLCVRANGFKRRDPV</sequence>
<dbReference type="Proteomes" id="UP000033772">
    <property type="component" value="Unassembled WGS sequence"/>
</dbReference>
<dbReference type="Pfam" id="PF11290">
    <property type="entry name" value="DUF3090"/>
    <property type="match status" value="1"/>
</dbReference>
<evidence type="ECO:0000313" key="2">
    <source>
        <dbReference type="Proteomes" id="UP000033772"/>
    </source>
</evidence>
<dbReference type="AlphaFoldDB" id="A0A1J4N6J8"/>
<keyword evidence="2" id="KW-1185">Reference proteome</keyword>
<dbReference type="OrthoDB" id="156387at2"/>